<dbReference type="PROSITE" id="PS50110">
    <property type="entry name" value="RESPONSE_REGULATORY"/>
    <property type="match status" value="1"/>
</dbReference>
<dbReference type="Pfam" id="PF00072">
    <property type="entry name" value="Response_reg"/>
    <property type="match status" value="1"/>
</dbReference>
<gene>
    <name evidence="4" type="ORF">COT94_02320</name>
</gene>
<proteinExistence type="predicted"/>
<dbReference type="Proteomes" id="UP000228533">
    <property type="component" value="Unassembled WGS sequence"/>
</dbReference>
<dbReference type="GO" id="GO:0000160">
    <property type="term" value="P:phosphorelay signal transduction system"/>
    <property type="evidence" value="ECO:0007669"/>
    <property type="project" value="InterPro"/>
</dbReference>
<evidence type="ECO:0000313" key="5">
    <source>
        <dbReference type="Proteomes" id="UP000228533"/>
    </source>
</evidence>
<evidence type="ECO:0000313" key="4">
    <source>
        <dbReference type="EMBL" id="PIT96075.1"/>
    </source>
</evidence>
<sequence length="123" mass="13686">MAGEKYKILIAEDEKPMARALEMKLNHEGFEAKAVFNGELALESLLSEKFALVLLDLMMPKVDGFKVLETINEANLAVPVIVLSNLNQDEDEQKAKDLGAKAFFVKSNTPIAEIVNYVKKFLS</sequence>
<dbReference type="PANTHER" id="PTHR44591:SF3">
    <property type="entry name" value="RESPONSE REGULATORY DOMAIN-CONTAINING PROTEIN"/>
    <property type="match status" value="1"/>
</dbReference>
<reference evidence="5" key="1">
    <citation type="submission" date="2017-09" db="EMBL/GenBank/DDBJ databases">
        <title>Depth-based differentiation of microbial function through sediment-hosted aquifers and enrichment of novel symbionts in the deep terrestrial subsurface.</title>
        <authorList>
            <person name="Probst A.J."/>
            <person name="Ladd B."/>
            <person name="Jarett J.K."/>
            <person name="Geller-Mcgrath D.E."/>
            <person name="Sieber C.M.K."/>
            <person name="Emerson J.B."/>
            <person name="Anantharaman K."/>
            <person name="Thomas B.C."/>
            <person name="Malmstrom R."/>
            <person name="Stieglmeier M."/>
            <person name="Klingl A."/>
            <person name="Woyke T."/>
            <person name="Ryan C.M."/>
            <person name="Banfield J.F."/>
        </authorList>
    </citation>
    <scope>NUCLEOTIDE SEQUENCE [LARGE SCALE GENOMIC DNA]</scope>
</reference>
<comment type="caution">
    <text evidence="4">The sequence shown here is derived from an EMBL/GenBank/DDBJ whole genome shotgun (WGS) entry which is preliminary data.</text>
</comment>
<dbReference type="InterPro" id="IPR001789">
    <property type="entry name" value="Sig_transdc_resp-reg_receiver"/>
</dbReference>
<evidence type="ECO:0000259" key="3">
    <source>
        <dbReference type="PROSITE" id="PS50110"/>
    </source>
</evidence>
<organism evidence="4 5">
    <name type="scientific">Candidatus Falkowbacteria bacterium CG10_big_fil_rev_8_21_14_0_10_37_14</name>
    <dbReference type="NCBI Taxonomy" id="1974561"/>
    <lineage>
        <taxon>Bacteria</taxon>
        <taxon>Candidatus Falkowiibacteriota</taxon>
    </lineage>
</organism>
<dbReference type="SMART" id="SM00448">
    <property type="entry name" value="REC"/>
    <property type="match status" value="1"/>
</dbReference>
<dbReference type="CDD" id="cd17574">
    <property type="entry name" value="REC_OmpR"/>
    <property type="match status" value="1"/>
</dbReference>
<evidence type="ECO:0000256" key="2">
    <source>
        <dbReference type="PROSITE-ProRule" id="PRU00169"/>
    </source>
</evidence>
<dbReference type="EMBL" id="PFAM01000013">
    <property type="protein sequence ID" value="PIT96075.1"/>
    <property type="molecule type" value="Genomic_DNA"/>
</dbReference>
<dbReference type="InterPro" id="IPR011006">
    <property type="entry name" value="CheY-like_superfamily"/>
</dbReference>
<dbReference type="InterPro" id="IPR050595">
    <property type="entry name" value="Bact_response_regulator"/>
</dbReference>
<protein>
    <submittedName>
        <fullName evidence="4">Response regulator</fullName>
    </submittedName>
</protein>
<accession>A0A2M6WTG6</accession>
<dbReference type="Gene3D" id="3.40.50.2300">
    <property type="match status" value="1"/>
</dbReference>
<dbReference type="SUPFAM" id="SSF52172">
    <property type="entry name" value="CheY-like"/>
    <property type="match status" value="1"/>
</dbReference>
<feature type="modified residue" description="4-aspartylphosphate" evidence="2">
    <location>
        <position position="56"/>
    </location>
</feature>
<feature type="domain" description="Response regulatory" evidence="3">
    <location>
        <begin position="7"/>
        <end position="121"/>
    </location>
</feature>
<name>A0A2M6WTG6_9BACT</name>
<dbReference type="PANTHER" id="PTHR44591">
    <property type="entry name" value="STRESS RESPONSE REGULATOR PROTEIN 1"/>
    <property type="match status" value="1"/>
</dbReference>
<evidence type="ECO:0000256" key="1">
    <source>
        <dbReference type="ARBA" id="ARBA00022553"/>
    </source>
</evidence>
<keyword evidence="1 2" id="KW-0597">Phosphoprotein</keyword>
<dbReference type="AlphaFoldDB" id="A0A2M6WTG6"/>